<dbReference type="Gene3D" id="1.10.225.10">
    <property type="entry name" value="Saposin-like"/>
    <property type="match status" value="1"/>
</dbReference>
<protein>
    <submittedName>
        <fullName evidence="5">Saposin B-type domain-containing protein</fullName>
    </submittedName>
</protein>
<keyword evidence="1" id="KW-1015">Disulfide bond</keyword>
<dbReference type="SMART" id="SM00741">
    <property type="entry name" value="SapB"/>
    <property type="match status" value="1"/>
</dbReference>
<evidence type="ECO:0000313" key="5">
    <source>
        <dbReference type="WBParaSite" id="MBELARI_LOCUS11722"/>
    </source>
</evidence>
<evidence type="ECO:0000256" key="2">
    <source>
        <dbReference type="SAM" id="SignalP"/>
    </source>
</evidence>
<sequence>MISKTTLIALLAVFVVVFSSNCDKCQKMVGNCRTQFNNDFTNVSADQLKSCMDTQCDKEFSGFEKSACKSAMDKDKNELLKAFQGGETNQQICKQAGLC</sequence>
<dbReference type="InterPro" id="IPR008139">
    <property type="entry name" value="SaposinB_dom"/>
</dbReference>
<keyword evidence="2" id="KW-0732">Signal</keyword>
<proteinExistence type="predicted"/>
<organism evidence="4 5">
    <name type="scientific">Mesorhabditis belari</name>
    <dbReference type="NCBI Taxonomy" id="2138241"/>
    <lineage>
        <taxon>Eukaryota</taxon>
        <taxon>Metazoa</taxon>
        <taxon>Ecdysozoa</taxon>
        <taxon>Nematoda</taxon>
        <taxon>Chromadorea</taxon>
        <taxon>Rhabditida</taxon>
        <taxon>Rhabditina</taxon>
        <taxon>Rhabditomorpha</taxon>
        <taxon>Rhabditoidea</taxon>
        <taxon>Rhabditidae</taxon>
        <taxon>Mesorhabditinae</taxon>
        <taxon>Mesorhabditis</taxon>
    </lineage>
</organism>
<dbReference type="InterPro" id="IPR011001">
    <property type="entry name" value="Saposin-like"/>
</dbReference>
<dbReference type="PROSITE" id="PS50015">
    <property type="entry name" value="SAP_B"/>
    <property type="match status" value="1"/>
</dbReference>
<evidence type="ECO:0000313" key="4">
    <source>
        <dbReference type="Proteomes" id="UP000887575"/>
    </source>
</evidence>
<feature type="chain" id="PRO_5041924894" evidence="2">
    <location>
        <begin position="20"/>
        <end position="99"/>
    </location>
</feature>
<dbReference type="SUPFAM" id="SSF47862">
    <property type="entry name" value="Saposin"/>
    <property type="match status" value="1"/>
</dbReference>
<dbReference type="AlphaFoldDB" id="A0AAF3ECN9"/>
<keyword evidence="4" id="KW-1185">Reference proteome</keyword>
<evidence type="ECO:0000259" key="3">
    <source>
        <dbReference type="PROSITE" id="PS50015"/>
    </source>
</evidence>
<accession>A0AAF3ECN9</accession>
<feature type="signal peptide" evidence="2">
    <location>
        <begin position="1"/>
        <end position="19"/>
    </location>
</feature>
<dbReference type="WBParaSite" id="MBELARI_LOCUS11722">
    <property type="protein sequence ID" value="MBELARI_LOCUS11722"/>
    <property type="gene ID" value="MBELARI_LOCUS11722"/>
</dbReference>
<dbReference type="Proteomes" id="UP000887575">
    <property type="component" value="Unassembled WGS sequence"/>
</dbReference>
<reference evidence="5" key="1">
    <citation type="submission" date="2024-02" db="UniProtKB">
        <authorList>
            <consortium name="WormBaseParasite"/>
        </authorList>
    </citation>
    <scope>IDENTIFICATION</scope>
</reference>
<evidence type="ECO:0000256" key="1">
    <source>
        <dbReference type="ARBA" id="ARBA00023157"/>
    </source>
</evidence>
<feature type="domain" description="Saposin B-type" evidence="3">
    <location>
        <begin position="18"/>
        <end position="99"/>
    </location>
</feature>
<name>A0AAF3ECN9_9BILA</name>